<proteinExistence type="predicted"/>
<dbReference type="PANTHER" id="PTHR42831:SF3">
    <property type="entry name" value="1,2-PHENYLACETYL-COA EPOXIDASE, SUBUNIT D-RELATED"/>
    <property type="match status" value="1"/>
</dbReference>
<protein>
    <submittedName>
        <fullName evidence="3">1,2-phenylacetyl-CoA epoxidase subunit PaaD</fullName>
    </submittedName>
</protein>
<dbReference type="RefSeq" id="WP_337697645.1">
    <property type="nucleotide sequence ID" value="NZ_JBBEGN010000018.1"/>
</dbReference>
<dbReference type="Pfam" id="PF01883">
    <property type="entry name" value="FeS_assembly_P"/>
    <property type="match status" value="1"/>
</dbReference>
<dbReference type="EMBL" id="JBBEGN010000018">
    <property type="protein sequence ID" value="MEJ2871076.1"/>
    <property type="molecule type" value="Genomic_DNA"/>
</dbReference>
<name>A0ABU8MUX9_9PSEU</name>
<evidence type="ECO:0000259" key="2">
    <source>
        <dbReference type="Pfam" id="PF23451"/>
    </source>
</evidence>
<dbReference type="Proteomes" id="UP001385809">
    <property type="component" value="Unassembled WGS sequence"/>
</dbReference>
<evidence type="ECO:0000259" key="1">
    <source>
        <dbReference type="Pfam" id="PF01883"/>
    </source>
</evidence>
<dbReference type="InterPro" id="IPR056572">
    <property type="entry name" value="Zn_ribbon_PaaD"/>
</dbReference>
<dbReference type="InterPro" id="IPR002744">
    <property type="entry name" value="MIP18-like"/>
</dbReference>
<accession>A0ABU8MUX9</accession>
<feature type="domain" description="MIP18 family-like" evidence="1">
    <location>
        <begin position="5"/>
        <end position="73"/>
    </location>
</feature>
<dbReference type="SUPFAM" id="SSF117916">
    <property type="entry name" value="Fe-S cluster assembly (FSCA) domain-like"/>
    <property type="match status" value="1"/>
</dbReference>
<organism evidence="3 4">
    <name type="scientific">Actinomycetospora aurantiaca</name>
    <dbReference type="NCBI Taxonomy" id="3129233"/>
    <lineage>
        <taxon>Bacteria</taxon>
        <taxon>Bacillati</taxon>
        <taxon>Actinomycetota</taxon>
        <taxon>Actinomycetes</taxon>
        <taxon>Pseudonocardiales</taxon>
        <taxon>Pseudonocardiaceae</taxon>
        <taxon>Actinomycetospora</taxon>
    </lineage>
</organism>
<keyword evidence="4" id="KW-1185">Reference proteome</keyword>
<dbReference type="Gene3D" id="3.30.300.130">
    <property type="entry name" value="Fe-S cluster assembly (FSCA)"/>
    <property type="match status" value="1"/>
</dbReference>
<dbReference type="PANTHER" id="PTHR42831">
    <property type="entry name" value="FE-S PROTEIN MATURATION AUXILIARY FACTOR YITW"/>
    <property type="match status" value="1"/>
</dbReference>
<sequence length="163" mass="17189">MVSAELWEAAAAVTDPEMPMLTLADLGVLRSVSDDGGRIVATITPTYAGCPALDAMADDLRSTLGAYGEVEVKVTLTPPWTTDLISDEGRRKLAEAGVAPPDHIGPRSTGPVPLTLAAPPKRVACPRCGSADTEELSRFGPTACTALRRCRACAEPFEHMKDI</sequence>
<dbReference type="Pfam" id="PF23451">
    <property type="entry name" value="Zn_ribbon_PaaD"/>
    <property type="match status" value="1"/>
</dbReference>
<dbReference type="NCBIfam" id="TIGR02159">
    <property type="entry name" value="PA_CoA_Oxy4"/>
    <property type="match status" value="1"/>
</dbReference>
<evidence type="ECO:0000313" key="3">
    <source>
        <dbReference type="EMBL" id="MEJ2871076.1"/>
    </source>
</evidence>
<comment type="caution">
    <text evidence="3">The sequence shown here is derived from an EMBL/GenBank/DDBJ whole genome shotgun (WGS) entry which is preliminary data.</text>
</comment>
<dbReference type="InterPro" id="IPR034904">
    <property type="entry name" value="FSCA_dom_sf"/>
</dbReference>
<reference evidence="3 4" key="1">
    <citation type="submission" date="2024-03" db="EMBL/GenBank/DDBJ databases">
        <title>Actinomycetospora sp. OC33-EN08, a novel actinomycete isolated from wild orchid (Aerides multiflora).</title>
        <authorList>
            <person name="Suriyachadkun C."/>
        </authorList>
    </citation>
    <scope>NUCLEOTIDE SEQUENCE [LARGE SCALE GENOMIC DNA]</scope>
    <source>
        <strain evidence="3 4">OC33-EN08</strain>
    </source>
</reference>
<dbReference type="InterPro" id="IPR052339">
    <property type="entry name" value="Fe-S_Maturation_MIP18"/>
</dbReference>
<dbReference type="InterPro" id="IPR011883">
    <property type="entry name" value="PaaD-like"/>
</dbReference>
<gene>
    <name evidence="3" type="primary">paaD</name>
    <name evidence="3" type="ORF">WCD74_25150</name>
</gene>
<feature type="domain" description="PaaD zinc beta ribbon" evidence="2">
    <location>
        <begin position="114"/>
        <end position="161"/>
    </location>
</feature>
<evidence type="ECO:0000313" key="4">
    <source>
        <dbReference type="Proteomes" id="UP001385809"/>
    </source>
</evidence>